<accession>A0ABR5PKJ3</accession>
<evidence type="ECO:0000256" key="4">
    <source>
        <dbReference type="ARBA" id="ARBA00012093"/>
    </source>
</evidence>
<keyword evidence="8" id="KW-0408">Iron</keyword>
<reference evidence="14 15" key="1">
    <citation type="journal article" date="2015" name="Genome Announc.">
        <title>Expanding the biotechnology potential of lactobacilli through comparative genomics of 213 strains and associated genera.</title>
        <authorList>
            <person name="Sun Z."/>
            <person name="Harris H.M."/>
            <person name="McCann A."/>
            <person name="Guo C."/>
            <person name="Argimon S."/>
            <person name="Zhang W."/>
            <person name="Yang X."/>
            <person name="Jeffery I.B."/>
            <person name="Cooney J.C."/>
            <person name="Kagawa T.F."/>
            <person name="Liu W."/>
            <person name="Song Y."/>
            <person name="Salvetti E."/>
            <person name="Wrobel A."/>
            <person name="Rasinkangas P."/>
            <person name="Parkhill J."/>
            <person name="Rea M.C."/>
            <person name="O'Sullivan O."/>
            <person name="Ritari J."/>
            <person name="Douillard F.P."/>
            <person name="Paul Ross R."/>
            <person name="Yang R."/>
            <person name="Briner A.E."/>
            <person name="Felis G.E."/>
            <person name="de Vos W.M."/>
            <person name="Barrangou R."/>
            <person name="Klaenhammer T.R."/>
            <person name="Caufield P.W."/>
            <person name="Cui Y."/>
            <person name="Zhang H."/>
            <person name="O'Toole P.W."/>
        </authorList>
    </citation>
    <scope>NUCLEOTIDE SEQUENCE [LARGE SCALE GENOMIC DNA]</scope>
    <source>
        <strain evidence="14 15">DSM 15836</strain>
    </source>
</reference>
<evidence type="ECO:0000256" key="9">
    <source>
        <dbReference type="ARBA" id="ARBA00023014"/>
    </source>
</evidence>
<protein>
    <recommendedName>
        <fullName evidence="4">L-serine ammonia-lyase</fullName>
        <ecNumber evidence="4">4.3.1.17</ecNumber>
    </recommendedName>
    <alternativeName>
        <fullName evidence="11">L-serine deaminase</fullName>
    </alternativeName>
</protein>
<dbReference type="SUPFAM" id="SSF143548">
    <property type="entry name" value="Serine metabolism enzymes domain"/>
    <property type="match status" value="1"/>
</dbReference>
<dbReference type="Pfam" id="PF03315">
    <property type="entry name" value="SDH_beta"/>
    <property type="match status" value="1"/>
</dbReference>
<sequence>MNITVARGVKMEEKYQSIFDIVGPVMVGPSSSHTAGAAKLGKKAGQLLKNRPQKIKIDYYESFAKTHVGHGTDLAIVGGILGMDADNPALANSLEIIKAQAISLQINELSEPSPIGHPNTAAITLSDGKNKIFLCGCSIGGGKIEVKQIELDGYNIELPGSLPVILFKCSPRSLVKILEKLSDMGSIVTAQNFCYFAERENLYALNLKEMPVNDLERKIQKYCDNLICL</sequence>
<gene>
    <name evidence="14" type="ORF">FC65_GL001481</name>
</gene>
<evidence type="ECO:0000256" key="11">
    <source>
        <dbReference type="ARBA" id="ARBA00041766"/>
    </source>
</evidence>
<evidence type="ECO:0000256" key="1">
    <source>
        <dbReference type="ARBA" id="ARBA00001966"/>
    </source>
</evidence>
<keyword evidence="15" id="KW-1185">Reference proteome</keyword>
<comment type="pathway">
    <text evidence="2">Carbohydrate biosynthesis; gluconeogenesis.</text>
</comment>
<evidence type="ECO:0000256" key="10">
    <source>
        <dbReference type="ARBA" id="ARBA00023239"/>
    </source>
</evidence>
<feature type="domain" description="Serine dehydratase beta chain" evidence="13">
    <location>
        <begin position="17"/>
        <end position="99"/>
    </location>
</feature>
<dbReference type="InterPro" id="IPR051318">
    <property type="entry name" value="Fe-S_L-Ser"/>
</dbReference>
<evidence type="ECO:0000256" key="2">
    <source>
        <dbReference type="ARBA" id="ARBA00004742"/>
    </source>
</evidence>
<organism evidence="14 15">
    <name type="scientific">Ligilactobacillus acidipiscis DSM 15836</name>
    <dbReference type="NCBI Taxonomy" id="1423716"/>
    <lineage>
        <taxon>Bacteria</taxon>
        <taxon>Bacillati</taxon>
        <taxon>Bacillota</taxon>
        <taxon>Bacilli</taxon>
        <taxon>Lactobacillales</taxon>
        <taxon>Lactobacillaceae</taxon>
        <taxon>Ligilactobacillus</taxon>
    </lineage>
</organism>
<comment type="caution">
    <text evidence="14">The sequence shown here is derived from an EMBL/GenBank/DDBJ whole genome shotgun (WGS) entry which is preliminary data.</text>
</comment>
<dbReference type="InterPro" id="IPR029009">
    <property type="entry name" value="ASB_dom_sf"/>
</dbReference>
<evidence type="ECO:0000256" key="7">
    <source>
        <dbReference type="ARBA" id="ARBA00022723"/>
    </source>
</evidence>
<dbReference type="Proteomes" id="UP000051217">
    <property type="component" value="Unassembled WGS sequence"/>
</dbReference>
<keyword evidence="5" id="KW-0312">Gluconeogenesis</keyword>
<dbReference type="EC" id="4.3.1.17" evidence="4"/>
<name>A0ABR5PKJ3_9LACO</name>
<keyword evidence="7" id="KW-0479">Metal-binding</keyword>
<dbReference type="Gene3D" id="3.30.1330.90">
    <property type="entry name" value="D-3-phosphoglycerate dehydrogenase, domain 3"/>
    <property type="match status" value="1"/>
</dbReference>
<evidence type="ECO:0000256" key="12">
    <source>
        <dbReference type="ARBA" id="ARBA00049406"/>
    </source>
</evidence>
<evidence type="ECO:0000259" key="13">
    <source>
        <dbReference type="Pfam" id="PF03315"/>
    </source>
</evidence>
<evidence type="ECO:0000256" key="8">
    <source>
        <dbReference type="ARBA" id="ARBA00023004"/>
    </source>
</evidence>
<dbReference type="EMBL" id="AZFI01000037">
    <property type="protein sequence ID" value="KRM29052.1"/>
    <property type="molecule type" value="Genomic_DNA"/>
</dbReference>
<comment type="similarity">
    <text evidence="3">Belongs to the iron-sulfur dependent L-serine dehydratase family.</text>
</comment>
<comment type="cofactor">
    <cofactor evidence="1">
        <name>[4Fe-4S] cluster</name>
        <dbReference type="ChEBI" id="CHEBI:49883"/>
    </cofactor>
</comment>
<evidence type="ECO:0000256" key="3">
    <source>
        <dbReference type="ARBA" id="ARBA00008636"/>
    </source>
</evidence>
<proteinExistence type="inferred from homology"/>
<comment type="catalytic activity">
    <reaction evidence="12">
        <text>L-serine = pyruvate + NH4(+)</text>
        <dbReference type="Rhea" id="RHEA:19169"/>
        <dbReference type="ChEBI" id="CHEBI:15361"/>
        <dbReference type="ChEBI" id="CHEBI:28938"/>
        <dbReference type="ChEBI" id="CHEBI:33384"/>
        <dbReference type="EC" id="4.3.1.17"/>
    </reaction>
</comment>
<evidence type="ECO:0000256" key="6">
    <source>
        <dbReference type="ARBA" id="ARBA00022485"/>
    </source>
</evidence>
<dbReference type="PANTHER" id="PTHR30182">
    <property type="entry name" value="L-SERINE DEHYDRATASE"/>
    <property type="match status" value="1"/>
</dbReference>
<evidence type="ECO:0000313" key="14">
    <source>
        <dbReference type="EMBL" id="KRM29052.1"/>
    </source>
</evidence>
<dbReference type="PANTHER" id="PTHR30182:SF12">
    <property type="entry name" value="L-SERINE DEHYDRATASE, BETA CHAIN-RELATED"/>
    <property type="match status" value="1"/>
</dbReference>
<keyword evidence="6" id="KW-0004">4Fe-4S</keyword>
<evidence type="ECO:0000313" key="15">
    <source>
        <dbReference type="Proteomes" id="UP000051217"/>
    </source>
</evidence>
<evidence type="ECO:0000256" key="5">
    <source>
        <dbReference type="ARBA" id="ARBA00022432"/>
    </source>
</evidence>
<keyword evidence="10" id="KW-0456">Lyase</keyword>
<keyword evidence="9" id="KW-0411">Iron-sulfur</keyword>
<dbReference type="InterPro" id="IPR005131">
    <property type="entry name" value="Ser_deHydtase_bsu"/>
</dbReference>